<proteinExistence type="inferred from homology"/>
<organism evidence="7">
    <name type="scientific">Tanacetum cinerariifolium</name>
    <name type="common">Dalmatian daisy</name>
    <name type="synonym">Chrysanthemum cinerariifolium</name>
    <dbReference type="NCBI Taxonomy" id="118510"/>
    <lineage>
        <taxon>Eukaryota</taxon>
        <taxon>Viridiplantae</taxon>
        <taxon>Streptophyta</taxon>
        <taxon>Embryophyta</taxon>
        <taxon>Tracheophyta</taxon>
        <taxon>Spermatophyta</taxon>
        <taxon>Magnoliopsida</taxon>
        <taxon>eudicotyledons</taxon>
        <taxon>Gunneridae</taxon>
        <taxon>Pentapetalae</taxon>
        <taxon>asterids</taxon>
        <taxon>campanulids</taxon>
        <taxon>Asterales</taxon>
        <taxon>Asteraceae</taxon>
        <taxon>Asteroideae</taxon>
        <taxon>Anthemideae</taxon>
        <taxon>Anthemidinae</taxon>
        <taxon>Tanacetum</taxon>
    </lineage>
</organism>
<dbReference type="GO" id="GO:0050832">
    <property type="term" value="P:defense response to fungus"/>
    <property type="evidence" value="ECO:0007669"/>
    <property type="project" value="UniProtKB-KW"/>
</dbReference>
<dbReference type="EMBL" id="BKCJ010531123">
    <property type="protein sequence ID" value="GFB00206.1"/>
    <property type="molecule type" value="Genomic_DNA"/>
</dbReference>
<dbReference type="GO" id="GO:0031640">
    <property type="term" value="P:killing of cells of another organism"/>
    <property type="evidence" value="ECO:0007669"/>
    <property type="project" value="UniProtKB-KW"/>
</dbReference>
<evidence type="ECO:0000256" key="6">
    <source>
        <dbReference type="SAM" id="SignalP"/>
    </source>
</evidence>
<protein>
    <recommendedName>
        <fullName evidence="8">Defensin-like protein</fullName>
    </recommendedName>
</protein>
<evidence type="ECO:0000256" key="1">
    <source>
        <dbReference type="ARBA" id="ARBA00006722"/>
    </source>
</evidence>
<keyword evidence="6" id="KW-0732">Signal</keyword>
<dbReference type="Pfam" id="PF07333">
    <property type="entry name" value="SLR1-BP"/>
    <property type="match status" value="1"/>
</dbReference>
<feature type="chain" id="PRO_5027669718" description="Defensin-like protein" evidence="6">
    <location>
        <begin position="25"/>
        <end position="85"/>
    </location>
</feature>
<comment type="similarity">
    <text evidence="1">Belongs to the DEFL family.</text>
</comment>
<accession>A0A699KPP6</accession>
<comment type="caution">
    <text evidence="7">The sequence shown here is derived from an EMBL/GenBank/DDBJ whole genome shotgun (WGS) entry which is preliminary data.</text>
</comment>
<name>A0A699KPP6_TANCI</name>
<feature type="signal peptide" evidence="6">
    <location>
        <begin position="1"/>
        <end position="24"/>
    </location>
</feature>
<keyword evidence="2" id="KW-0929">Antimicrobial</keyword>
<gene>
    <name evidence="7" type="ORF">Tci_672177</name>
</gene>
<keyword evidence="3" id="KW-0295">Fungicide</keyword>
<dbReference type="PROSITE" id="PS51257">
    <property type="entry name" value="PROKAR_LIPOPROTEIN"/>
    <property type="match status" value="1"/>
</dbReference>
<sequence>MATTSTRMQLTILLVLVACFLVLASTEKTMMSKTRKSCKTTLGLCAHDCLTGCCNDKCSKKFKHGTGKCLEPIMPVASCLCQYTC</sequence>
<keyword evidence="5" id="KW-1015">Disulfide bond</keyword>
<dbReference type="AlphaFoldDB" id="A0A699KPP6"/>
<evidence type="ECO:0008006" key="8">
    <source>
        <dbReference type="Google" id="ProtNLM"/>
    </source>
</evidence>
<evidence type="ECO:0000313" key="7">
    <source>
        <dbReference type="EMBL" id="GFB00206.1"/>
    </source>
</evidence>
<evidence type="ECO:0000256" key="3">
    <source>
        <dbReference type="ARBA" id="ARBA00022577"/>
    </source>
</evidence>
<dbReference type="InterPro" id="IPR010851">
    <property type="entry name" value="DEFL"/>
</dbReference>
<evidence type="ECO:0000256" key="5">
    <source>
        <dbReference type="ARBA" id="ARBA00023157"/>
    </source>
</evidence>
<reference evidence="7" key="1">
    <citation type="journal article" date="2019" name="Sci. Rep.">
        <title>Draft genome of Tanacetum cinerariifolium, the natural source of mosquito coil.</title>
        <authorList>
            <person name="Yamashiro T."/>
            <person name="Shiraishi A."/>
            <person name="Satake H."/>
            <person name="Nakayama K."/>
        </authorList>
    </citation>
    <scope>NUCLEOTIDE SEQUENCE</scope>
</reference>
<evidence type="ECO:0000256" key="2">
    <source>
        <dbReference type="ARBA" id="ARBA00022529"/>
    </source>
</evidence>
<keyword evidence="4" id="KW-0611">Plant defense</keyword>
<evidence type="ECO:0000256" key="4">
    <source>
        <dbReference type="ARBA" id="ARBA00022821"/>
    </source>
</evidence>